<dbReference type="PROSITE" id="PS50088">
    <property type="entry name" value="ANK_REPEAT"/>
    <property type="match status" value="2"/>
</dbReference>
<dbReference type="Gene3D" id="1.25.40.20">
    <property type="entry name" value="Ankyrin repeat-containing domain"/>
    <property type="match status" value="1"/>
</dbReference>
<evidence type="ECO:0000313" key="5">
    <source>
        <dbReference type="Proteomes" id="UP001642464"/>
    </source>
</evidence>
<dbReference type="SUPFAM" id="SSF48403">
    <property type="entry name" value="Ankyrin repeat"/>
    <property type="match status" value="1"/>
</dbReference>
<comment type="caution">
    <text evidence="4">The sequence shown here is derived from an EMBL/GenBank/DDBJ whole genome shotgun (WGS) entry which is preliminary data.</text>
</comment>
<keyword evidence="5" id="KW-1185">Reference proteome</keyword>
<proteinExistence type="predicted"/>
<evidence type="ECO:0000256" key="1">
    <source>
        <dbReference type="ARBA" id="ARBA00022737"/>
    </source>
</evidence>
<dbReference type="PANTHER" id="PTHR24126">
    <property type="entry name" value="ANKYRIN REPEAT, PH AND SEC7 DOMAIN CONTAINING PROTEIN SECG-RELATED"/>
    <property type="match status" value="1"/>
</dbReference>
<dbReference type="EMBL" id="CAXAMM010005295">
    <property type="protein sequence ID" value="CAK9006760.1"/>
    <property type="molecule type" value="Genomic_DNA"/>
</dbReference>
<name>A0ABP0IXE6_9DINO</name>
<dbReference type="Proteomes" id="UP001642464">
    <property type="component" value="Unassembled WGS sequence"/>
</dbReference>
<gene>
    <name evidence="4" type="ORF">SCF082_LOCUS9167</name>
</gene>
<evidence type="ECO:0000256" key="2">
    <source>
        <dbReference type="ARBA" id="ARBA00023043"/>
    </source>
</evidence>
<feature type="repeat" description="ANK" evidence="3">
    <location>
        <begin position="519"/>
        <end position="551"/>
    </location>
</feature>
<dbReference type="PROSITE" id="PS50297">
    <property type="entry name" value="ANK_REP_REGION"/>
    <property type="match status" value="1"/>
</dbReference>
<dbReference type="PANTHER" id="PTHR24126:SF14">
    <property type="entry name" value="ANK_REP_REGION DOMAIN-CONTAINING PROTEIN"/>
    <property type="match status" value="1"/>
</dbReference>
<evidence type="ECO:0000313" key="4">
    <source>
        <dbReference type="EMBL" id="CAK9006760.1"/>
    </source>
</evidence>
<dbReference type="SMART" id="SM00248">
    <property type="entry name" value="ANK"/>
    <property type="match status" value="4"/>
</dbReference>
<feature type="repeat" description="ANK" evidence="3">
    <location>
        <begin position="310"/>
        <end position="342"/>
    </location>
</feature>
<protein>
    <submittedName>
        <fullName evidence="4">Ankyrin-1 (ANK-1) (Ankyrin-R) (Erythrocyte ankyrin)</fullName>
    </submittedName>
</protein>
<evidence type="ECO:0000256" key="3">
    <source>
        <dbReference type="PROSITE-ProRule" id="PRU00023"/>
    </source>
</evidence>
<keyword evidence="2 3" id="KW-0040">ANK repeat</keyword>
<dbReference type="InterPro" id="IPR036770">
    <property type="entry name" value="Ankyrin_rpt-contain_sf"/>
</dbReference>
<reference evidence="4 5" key="1">
    <citation type="submission" date="2024-02" db="EMBL/GenBank/DDBJ databases">
        <authorList>
            <person name="Chen Y."/>
            <person name="Shah S."/>
            <person name="Dougan E. K."/>
            <person name="Thang M."/>
            <person name="Chan C."/>
        </authorList>
    </citation>
    <scope>NUCLEOTIDE SEQUENCE [LARGE SCALE GENOMIC DNA]</scope>
</reference>
<sequence>MGNTSAKDTEMVICNRGVHECSFPMYVVKVSDFLEMEGPPEPHHVLQQKGLLHKWQPGMFAMFISHQWLGAKSPDPFGQQVTVLRHALQAFIDGSMKVEVDLMRTFGDPNVSTSTQRVADGYLFLDWFAIPQITERSDSVKDDASMSNTAQAVQSIPAYVEACDMFLALVPDLTHSATGVQCNYSTWLSRGWCRAELWCRLLSNREDTSVIVIFSAREALYILPLDWQRSLISDGLFTVEEDRAVVVKLGEAAVNSKIEHLSKWGPLVDYRFHLAQQPKLLKQAKEAWDLQGFLRHFDFPTVDAAVKHESGMTGMLCAMFAGDVDMLHTLVEHAADVNARVSGLGHLGFYDSNTLLMVAAYSGQDPKMLSALMRCHADPNVACVSDTGSIVNASWLATHPGHVKVLLEQRADFETSPPLTGVAGIASVETVQAFLEARCDPSSLGPNGFGPMYSAPCFGRGNPHACDIMQLLLSYSGDVNAQAKPHGLLYWDCLKARFAAKLWGLEGCGVYQRQMAALPGATPLSLAAVMGDKALVTLLLDNDAEHIANDRGDTPEDLARAAGHSELLPILSTFFV</sequence>
<accession>A0ABP0IXE6</accession>
<dbReference type="InterPro" id="IPR002110">
    <property type="entry name" value="Ankyrin_rpt"/>
</dbReference>
<keyword evidence="1" id="KW-0677">Repeat</keyword>
<organism evidence="4 5">
    <name type="scientific">Durusdinium trenchii</name>
    <dbReference type="NCBI Taxonomy" id="1381693"/>
    <lineage>
        <taxon>Eukaryota</taxon>
        <taxon>Sar</taxon>
        <taxon>Alveolata</taxon>
        <taxon>Dinophyceae</taxon>
        <taxon>Suessiales</taxon>
        <taxon>Symbiodiniaceae</taxon>
        <taxon>Durusdinium</taxon>
    </lineage>
</organism>